<dbReference type="PRINTS" id="PR00131">
    <property type="entry name" value="GLHYDRLASE1"/>
</dbReference>
<evidence type="ECO:0000313" key="7">
    <source>
        <dbReference type="Proteomes" id="UP000800036"/>
    </source>
</evidence>
<evidence type="ECO:0000256" key="2">
    <source>
        <dbReference type="ARBA" id="ARBA00022737"/>
    </source>
</evidence>
<dbReference type="GO" id="GO:0005975">
    <property type="term" value="P:carbohydrate metabolic process"/>
    <property type="evidence" value="ECO:0007669"/>
    <property type="project" value="InterPro"/>
</dbReference>
<protein>
    <submittedName>
        <fullName evidence="6">WD repeat-containing protein 26</fullName>
    </submittedName>
</protein>
<feature type="repeat" description="WD" evidence="3">
    <location>
        <begin position="1025"/>
        <end position="1068"/>
    </location>
</feature>
<keyword evidence="5" id="KW-0732">Signal</keyword>
<dbReference type="Gene3D" id="3.20.20.80">
    <property type="entry name" value="Glycosidases"/>
    <property type="match status" value="1"/>
</dbReference>
<dbReference type="GO" id="GO:0004553">
    <property type="term" value="F:hydrolase activity, hydrolyzing O-glycosyl compounds"/>
    <property type="evidence" value="ECO:0007669"/>
    <property type="project" value="InterPro"/>
</dbReference>
<dbReference type="EMBL" id="ML976710">
    <property type="protein sequence ID" value="KAF1969418.1"/>
    <property type="molecule type" value="Genomic_DNA"/>
</dbReference>
<dbReference type="GO" id="GO:0043161">
    <property type="term" value="P:proteasome-mediated ubiquitin-dependent protein catabolic process"/>
    <property type="evidence" value="ECO:0007669"/>
    <property type="project" value="TreeGrafter"/>
</dbReference>
<accession>A0A6A5UXM8</accession>
<organism evidence="6 7">
    <name type="scientific">Bimuria novae-zelandiae CBS 107.79</name>
    <dbReference type="NCBI Taxonomy" id="1447943"/>
    <lineage>
        <taxon>Eukaryota</taxon>
        <taxon>Fungi</taxon>
        <taxon>Dikarya</taxon>
        <taxon>Ascomycota</taxon>
        <taxon>Pezizomycotina</taxon>
        <taxon>Dothideomycetes</taxon>
        <taxon>Pleosporomycetidae</taxon>
        <taxon>Pleosporales</taxon>
        <taxon>Massarineae</taxon>
        <taxon>Didymosphaeriaceae</taxon>
        <taxon>Bimuria</taxon>
    </lineage>
</organism>
<reference evidence="6" key="1">
    <citation type="journal article" date="2020" name="Stud. Mycol.">
        <title>101 Dothideomycetes genomes: a test case for predicting lifestyles and emergence of pathogens.</title>
        <authorList>
            <person name="Haridas S."/>
            <person name="Albert R."/>
            <person name="Binder M."/>
            <person name="Bloem J."/>
            <person name="Labutti K."/>
            <person name="Salamov A."/>
            <person name="Andreopoulos B."/>
            <person name="Baker S."/>
            <person name="Barry K."/>
            <person name="Bills G."/>
            <person name="Bluhm B."/>
            <person name="Cannon C."/>
            <person name="Castanera R."/>
            <person name="Culley D."/>
            <person name="Daum C."/>
            <person name="Ezra D."/>
            <person name="Gonzalez J."/>
            <person name="Henrissat B."/>
            <person name="Kuo A."/>
            <person name="Liang C."/>
            <person name="Lipzen A."/>
            <person name="Lutzoni F."/>
            <person name="Magnuson J."/>
            <person name="Mondo S."/>
            <person name="Nolan M."/>
            <person name="Ohm R."/>
            <person name="Pangilinan J."/>
            <person name="Park H.-J."/>
            <person name="Ramirez L."/>
            <person name="Alfaro M."/>
            <person name="Sun H."/>
            <person name="Tritt A."/>
            <person name="Yoshinaga Y."/>
            <person name="Zwiers L.-H."/>
            <person name="Turgeon B."/>
            <person name="Goodwin S."/>
            <person name="Spatafora J."/>
            <person name="Crous P."/>
            <person name="Grigoriev I."/>
        </authorList>
    </citation>
    <scope>NUCLEOTIDE SEQUENCE</scope>
    <source>
        <strain evidence="6">CBS 107.79</strain>
    </source>
</reference>
<dbReference type="Gene3D" id="2.130.10.10">
    <property type="entry name" value="YVTN repeat-like/Quinoprotein amine dehydrogenase"/>
    <property type="match status" value="2"/>
</dbReference>
<feature type="compositionally biased region" description="Low complexity" evidence="4">
    <location>
        <begin position="597"/>
        <end position="609"/>
    </location>
</feature>
<dbReference type="CDD" id="cd00200">
    <property type="entry name" value="WD40"/>
    <property type="match status" value="1"/>
</dbReference>
<feature type="compositionally biased region" description="Basic and acidic residues" evidence="4">
    <location>
        <begin position="670"/>
        <end position="682"/>
    </location>
</feature>
<dbReference type="InterPro" id="IPR001680">
    <property type="entry name" value="WD40_rpt"/>
</dbReference>
<dbReference type="SUPFAM" id="SSF50978">
    <property type="entry name" value="WD40 repeat-like"/>
    <property type="match status" value="1"/>
</dbReference>
<evidence type="ECO:0000256" key="5">
    <source>
        <dbReference type="SAM" id="SignalP"/>
    </source>
</evidence>
<feature type="repeat" description="WD" evidence="3">
    <location>
        <begin position="983"/>
        <end position="1024"/>
    </location>
</feature>
<dbReference type="Pfam" id="PF00400">
    <property type="entry name" value="WD40"/>
    <property type="match status" value="4"/>
</dbReference>
<dbReference type="SMART" id="SM00320">
    <property type="entry name" value="WD40"/>
    <property type="match status" value="7"/>
</dbReference>
<dbReference type="OrthoDB" id="65569at2759"/>
<proteinExistence type="predicted"/>
<feature type="chain" id="PRO_5025455061" evidence="5">
    <location>
        <begin position="23"/>
        <end position="1279"/>
    </location>
</feature>
<feature type="compositionally biased region" description="Basic residues" evidence="4">
    <location>
        <begin position="659"/>
        <end position="669"/>
    </location>
</feature>
<evidence type="ECO:0000256" key="1">
    <source>
        <dbReference type="ARBA" id="ARBA00022574"/>
    </source>
</evidence>
<keyword evidence="2" id="KW-0677">Repeat</keyword>
<keyword evidence="7" id="KW-1185">Reference proteome</keyword>
<evidence type="ECO:0000256" key="3">
    <source>
        <dbReference type="PROSITE-ProRule" id="PRU00221"/>
    </source>
</evidence>
<dbReference type="SUPFAM" id="SSF51445">
    <property type="entry name" value="(Trans)glycosidases"/>
    <property type="match status" value="1"/>
</dbReference>
<dbReference type="Proteomes" id="UP000800036">
    <property type="component" value="Unassembled WGS sequence"/>
</dbReference>
<feature type="compositionally biased region" description="Polar residues" evidence="4">
    <location>
        <begin position="718"/>
        <end position="727"/>
    </location>
</feature>
<dbReference type="PROSITE" id="PS50082">
    <property type="entry name" value="WD_REPEATS_2"/>
    <property type="match status" value="3"/>
</dbReference>
<feature type="region of interest" description="Disordered" evidence="4">
    <location>
        <begin position="581"/>
        <end position="727"/>
    </location>
</feature>
<dbReference type="InterPro" id="IPR017853">
    <property type="entry name" value="GH"/>
</dbReference>
<dbReference type="InterPro" id="IPR051350">
    <property type="entry name" value="WD_repeat-ST_regulator"/>
</dbReference>
<dbReference type="Pfam" id="PF23627">
    <property type="entry name" value="LisH_WDR26"/>
    <property type="match status" value="1"/>
</dbReference>
<dbReference type="PANTHER" id="PTHR22838">
    <property type="entry name" value="WD REPEAT PROTEIN 26-RELATED"/>
    <property type="match status" value="1"/>
</dbReference>
<dbReference type="InterPro" id="IPR001360">
    <property type="entry name" value="Glyco_hydro_1"/>
</dbReference>
<dbReference type="PROSITE" id="PS50294">
    <property type="entry name" value="WD_REPEATS_REGION"/>
    <property type="match status" value="2"/>
</dbReference>
<evidence type="ECO:0000313" key="6">
    <source>
        <dbReference type="EMBL" id="KAF1969418.1"/>
    </source>
</evidence>
<dbReference type="GO" id="GO:0034657">
    <property type="term" value="C:GID complex"/>
    <property type="evidence" value="ECO:0007669"/>
    <property type="project" value="TreeGrafter"/>
</dbReference>
<dbReference type="InterPro" id="IPR015943">
    <property type="entry name" value="WD40/YVTN_repeat-like_dom_sf"/>
</dbReference>
<dbReference type="PROSITE" id="PS00653">
    <property type="entry name" value="GLYCOSYL_HYDROL_F1_2"/>
    <property type="match status" value="1"/>
</dbReference>
<feature type="compositionally biased region" description="Polar residues" evidence="4">
    <location>
        <begin position="686"/>
        <end position="696"/>
    </location>
</feature>
<dbReference type="InterPro" id="IPR036322">
    <property type="entry name" value="WD40_repeat_dom_sf"/>
</dbReference>
<dbReference type="InterPro" id="IPR033132">
    <property type="entry name" value="GH_1_N_CS"/>
</dbReference>
<dbReference type="PANTHER" id="PTHR22838:SF0">
    <property type="entry name" value="WD REPEAT-CONTAINING PROTEIN 26"/>
    <property type="match status" value="1"/>
</dbReference>
<dbReference type="Pfam" id="PF00232">
    <property type="entry name" value="Glyco_hydro_1"/>
    <property type="match status" value="1"/>
</dbReference>
<feature type="signal peptide" evidence="5">
    <location>
        <begin position="1"/>
        <end position="22"/>
    </location>
</feature>
<name>A0A6A5UXM8_9PLEO</name>
<feature type="compositionally biased region" description="Low complexity" evidence="4">
    <location>
        <begin position="616"/>
        <end position="631"/>
    </location>
</feature>
<gene>
    <name evidence="6" type="ORF">BU23DRAFT_591654</name>
</gene>
<keyword evidence="1 3" id="KW-0853">WD repeat</keyword>
<feature type="repeat" description="WD" evidence="3">
    <location>
        <begin position="1244"/>
        <end position="1279"/>
    </location>
</feature>
<sequence length="1279" mass="141510">MAHLKSVLSLALSLASLGSAQSANGSVPTFTLPAGYSTASFNASAQATAFTRTDFSDHELNELWNMVGPVATGPVTTTVEPTPEPSSYPQPDADRFHALVGSNYPELKELKLPKGFKWGVSSSSYQIEGAAKDEGKGPSIWDLLSHRPPNTVLDNSTGDVVASHYWLYKQDFARLKGLGMPAFSPSFSWPRFFPFGHGPVNEAAVKHYDDVISEMHANGIAPAVTLFHWDTPLALFSEYGAWTDRRIVDHFFNYAKFVISRYDAYVDEWFTINEPQYCNWQYASYPAGEYYPAPNGVTGGDEARFLCGHHTLLAHAKVAKWYHNEFKGHGRITFKNSGNYFEANSTSPGDEEARQRNFDFSIGWFGGPWTDGDYPQTLKDTLGDLLPEFTQEEKDLIKGSCDFYAIDPYTSYMAYEIDGGVEACASNRSHPGFPDCAGSRSISPNGFPIGPAADPGVGWLYSAPSGVRKFLKHITTELFPSVPDIVVTEFGFAEPWEGNWQNLAPALWDLRRADYLQNYLDQILLSIHEDKVNVTGAWGWAIFDNFEWYQGSSVRFGLQYVNYTSLERTPKATFVLADETAPNVPSPYASDHPTIPNSPASPSPVFSAPEHPHEPAATTSVEPTTTTADTTTTKRRRGAQESDDELSESSELPLERGRSSHHTKKRRRRTDGTMRLDSDASKRSHSPTNGYSNGASRSPGPRSTLGKFANGDAHKSESNGSYTNGSSVAGVKSLSSPFFGHDREEVTRILIQSLSDLGYSDAAGALVKESGYTLEGPTVAAFRTAVLSGDWAEAEELLFGTNSYDNGGGIPLGNPSGYDKSWGKSRSIAQSHRAQGLPLAEGANRDEMLFWLKQQKYLELLEARDLGKALMVLRQELTPLHQDVGRLHTLSSLMMCPSADDLKTQAGWDGAEGDSRNLLLSELSKSISPSVMIPEHRLAALLDEVKDGWISNCVYHNTAESPSLYVDHICDRDDFPRKPVLELKGHHDEVWYLKYSHDGRKLASTSKDKTVVIYDTTNYKRLHQLDDHDSGVTHLAWSPDDTKIITCCAQQENSARIWDVETGTCLRLINDFTYPCTTATWAPSGTHVVIGSQDTKYGCCVWDLDGQLVHAFTSHHNDNIRVNDLAISPDGSRLVVLLENQIQVYDFLTKEELCEWHFEDVKLTSVAISADSTHMLVSMNKNKIRLIEIDTGREVQGFEGHVQENFIIRSSFGGAAESFVVSGSEDGRLYIWRNNGNGMLVETLDAHEGCVNAVAWHPTDPRCFASAGDDGRVRIWRPR</sequence>
<dbReference type="AlphaFoldDB" id="A0A6A5UXM8"/>
<evidence type="ECO:0000256" key="4">
    <source>
        <dbReference type="SAM" id="MobiDB-lite"/>
    </source>
</evidence>